<name>C8XHR2_NAKMY</name>
<gene>
    <name evidence="2" type="ordered locus">Namu_4075</name>
</gene>
<dbReference type="Proteomes" id="UP000002218">
    <property type="component" value="Chromosome"/>
</dbReference>
<dbReference type="AlphaFoldDB" id="C8XHR2"/>
<organism evidence="2 3">
    <name type="scientific">Nakamurella multipartita (strain ATCC 700099 / DSM 44233 / CIP 104796 / JCM 9543 / NBRC 105858 / Y-104)</name>
    <name type="common">Microsphaera multipartita</name>
    <dbReference type="NCBI Taxonomy" id="479431"/>
    <lineage>
        <taxon>Bacteria</taxon>
        <taxon>Bacillati</taxon>
        <taxon>Actinomycetota</taxon>
        <taxon>Actinomycetes</taxon>
        <taxon>Nakamurellales</taxon>
        <taxon>Nakamurellaceae</taxon>
        <taxon>Nakamurella</taxon>
    </lineage>
</organism>
<protein>
    <submittedName>
        <fullName evidence="2">Uncharacterized protein</fullName>
    </submittedName>
</protein>
<dbReference type="STRING" id="479431.Namu_4075"/>
<proteinExistence type="predicted"/>
<dbReference type="EMBL" id="CP001737">
    <property type="protein sequence ID" value="ACV80365.1"/>
    <property type="molecule type" value="Genomic_DNA"/>
</dbReference>
<evidence type="ECO:0000313" key="2">
    <source>
        <dbReference type="EMBL" id="ACV80365.1"/>
    </source>
</evidence>
<keyword evidence="3" id="KW-1185">Reference proteome</keyword>
<reference evidence="3" key="1">
    <citation type="submission" date="2009-09" db="EMBL/GenBank/DDBJ databases">
        <title>The complete genome of Nakamurella multipartita DSM 44233.</title>
        <authorList>
            <consortium name="US DOE Joint Genome Institute (JGI-PGF)"/>
            <person name="Lucas S."/>
            <person name="Copeland A."/>
            <person name="Lapidus A."/>
            <person name="Glavina del Rio T."/>
            <person name="Dalin E."/>
            <person name="Tice H."/>
            <person name="Bruce D."/>
            <person name="Goodwin L."/>
            <person name="Pitluck S."/>
            <person name="Kyrpides N."/>
            <person name="Mavromatis K."/>
            <person name="Ivanova N."/>
            <person name="Ovchinnikova G."/>
            <person name="Sims D."/>
            <person name="Meincke L."/>
            <person name="Brettin T."/>
            <person name="Detter J.C."/>
            <person name="Han C."/>
            <person name="Larimer F."/>
            <person name="Land M."/>
            <person name="Hauser L."/>
            <person name="Markowitz V."/>
            <person name="Cheng J.-F."/>
            <person name="Hugenholtz P."/>
            <person name="Woyke T."/>
            <person name="Wu D."/>
            <person name="Klenk H.-P."/>
            <person name="Eisen J.A."/>
        </authorList>
    </citation>
    <scope>NUCLEOTIDE SEQUENCE [LARGE SCALE GENOMIC DNA]</scope>
    <source>
        <strain evidence="3">ATCC 700099 / DSM 44233 / CIP 104796 / JCM 9543 / NBRC 105858 / Y-104</strain>
    </source>
</reference>
<dbReference type="InParanoid" id="C8XHR2"/>
<reference evidence="2 3" key="2">
    <citation type="journal article" date="2010" name="Stand. Genomic Sci.">
        <title>Complete genome sequence of Nakamurella multipartita type strain (Y-104).</title>
        <authorList>
            <person name="Tice H."/>
            <person name="Mayilraj S."/>
            <person name="Sims D."/>
            <person name="Lapidus A."/>
            <person name="Nolan M."/>
            <person name="Lucas S."/>
            <person name="Glavina Del Rio T."/>
            <person name="Copeland A."/>
            <person name="Cheng J.F."/>
            <person name="Meincke L."/>
            <person name="Bruce D."/>
            <person name="Goodwin L."/>
            <person name="Pitluck S."/>
            <person name="Ivanova N."/>
            <person name="Mavromatis K."/>
            <person name="Ovchinnikova G."/>
            <person name="Pati A."/>
            <person name="Chen A."/>
            <person name="Palaniappan K."/>
            <person name="Land M."/>
            <person name="Hauser L."/>
            <person name="Chang Y.J."/>
            <person name="Jeffries C.D."/>
            <person name="Detter J.C."/>
            <person name="Brettin T."/>
            <person name="Rohde M."/>
            <person name="Goker M."/>
            <person name="Bristow J."/>
            <person name="Eisen J.A."/>
            <person name="Markowitz V."/>
            <person name="Hugenholtz P."/>
            <person name="Kyrpides N.C."/>
            <person name="Klenk H.P."/>
            <person name="Chen F."/>
        </authorList>
    </citation>
    <scope>NUCLEOTIDE SEQUENCE [LARGE SCALE GENOMIC DNA]</scope>
    <source>
        <strain evidence="3">ATCC 700099 / DSM 44233 / CIP 104796 / JCM 9543 / NBRC 105858 / Y-104</strain>
    </source>
</reference>
<evidence type="ECO:0000313" key="3">
    <source>
        <dbReference type="Proteomes" id="UP000002218"/>
    </source>
</evidence>
<accession>C8XHR2</accession>
<dbReference type="HOGENOM" id="CLU_2650679_0_0_11"/>
<sequence length="76" mass="7948">MNQAHPTPNPNPNPGGQVDGLLEQAQAELAGLDQLTTHDQVAGYQRIHESLAQALARTAETPGQPHGRPVPGRPGA</sequence>
<dbReference type="RefSeq" id="WP_015749190.1">
    <property type="nucleotide sequence ID" value="NC_013235.1"/>
</dbReference>
<evidence type="ECO:0000256" key="1">
    <source>
        <dbReference type="SAM" id="MobiDB-lite"/>
    </source>
</evidence>
<dbReference type="KEGG" id="nml:Namu_4075"/>
<feature type="region of interest" description="Disordered" evidence="1">
    <location>
        <begin position="56"/>
        <end position="76"/>
    </location>
</feature>